<comment type="caution">
    <text evidence="3">The sequence shown here is derived from an EMBL/GenBank/DDBJ whole genome shotgun (WGS) entry which is preliminary data.</text>
</comment>
<evidence type="ECO:0000256" key="1">
    <source>
        <dbReference type="RuleBase" id="RU003513"/>
    </source>
</evidence>
<evidence type="ECO:0000259" key="2">
    <source>
        <dbReference type="Pfam" id="PF02350"/>
    </source>
</evidence>
<feature type="domain" description="UDP-N-acetylglucosamine 2-epimerase" evidence="2">
    <location>
        <begin position="24"/>
        <end position="358"/>
    </location>
</feature>
<proteinExistence type="inferred from homology"/>
<comment type="similarity">
    <text evidence="1">Belongs to the UDP-N-acetylglucosamine 2-epimerase family.</text>
</comment>
<name>A0ABV8A3E9_9DEIO</name>
<dbReference type="InterPro" id="IPR029767">
    <property type="entry name" value="WecB-like"/>
</dbReference>
<dbReference type="NCBIfam" id="TIGR00236">
    <property type="entry name" value="wecB"/>
    <property type="match status" value="1"/>
</dbReference>
<dbReference type="InterPro" id="IPR003331">
    <property type="entry name" value="UDP_GlcNAc_Epimerase_2_dom"/>
</dbReference>
<keyword evidence="1 3" id="KW-0413">Isomerase</keyword>
<dbReference type="PANTHER" id="PTHR43174">
    <property type="entry name" value="UDP-N-ACETYLGLUCOSAMINE 2-EPIMERASE"/>
    <property type="match status" value="1"/>
</dbReference>
<organism evidence="3 4">
    <name type="scientific">Deinococcus antarcticus</name>
    <dbReference type="NCBI Taxonomy" id="1298767"/>
    <lineage>
        <taxon>Bacteria</taxon>
        <taxon>Thermotogati</taxon>
        <taxon>Deinococcota</taxon>
        <taxon>Deinococci</taxon>
        <taxon>Deinococcales</taxon>
        <taxon>Deinococcaceae</taxon>
        <taxon>Deinococcus</taxon>
    </lineage>
</organism>
<reference evidence="4" key="1">
    <citation type="journal article" date="2019" name="Int. J. Syst. Evol. Microbiol.">
        <title>The Global Catalogue of Microorganisms (GCM) 10K type strain sequencing project: providing services to taxonomists for standard genome sequencing and annotation.</title>
        <authorList>
            <consortium name="The Broad Institute Genomics Platform"/>
            <consortium name="The Broad Institute Genome Sequencing Center for Infectious Disease"/>
            <person name="Wu L."/>
            <person name="Ma J."/>
        </authorList>
    </citation>
    <scope>NUCLEOTIDE SEQUENCE [LARGE SCALE GENOMIC DNA]</scope>
    <source>
        <strain evidence="4">CCTCC AB 2013263</strain>
    </source>
</reference>
<dbReference type="EMBL" id="JBHRZF010000028">
    <property type="protein sequence ID" value="MFC3859775.1"/>
    <property type="molecule type" value="Genomic_DNA"/>
</dbReference>
<dbReference type="EC" id="5.1.3.14" evidence="3"/>
<dbReference type="CDD" id="cd03786">
    <property type="entry name" value="GTB_UDP-GlcNAc_2-Epimerase"/>
    <property type="match status" value="1"/>
</dbReference>
<evidence type="ECO:0000313" key="3">
    <source>
        <dbReference type="EMBL" id="MFC3859775.1"/>
    </source>
</evidence>
<dbReference type="SUPFAM" id="SSF53756">
    <property type="entry name" value="UDP-Glycosyltransferase/glycogen phosphorylase"/>
    <property type="match status" value="1"/>
</dbReference>
<sequence>MKILTVVGARPQFIKASAVSRAAREVAGMQEVLVHTGQHYDANMSQVFFDELEIPAPARHLGIGSGGHGAQTGQMLAAIEEVLLAEQPDCVLVYGDTNSTLAGALAAAKLHIPIAHVEAGLRSFNRRMPEEVNRVLTDHASSLLFAPTDVAVRNLVHEGIPAGQVFQVGDVMFDTALFFGQKAQAQSQVLSRLGVQSGQYVLASIHRAENTDVPERLAAIVDGLRRVAEQYRVVLPLHPRTQKVLQEAGWLDALSERVLVCPPVGYLDMVQLERNAQLILTDSGGVQKEAYFYEVPCVTLRDETEWVELVESGWNALTPPVSGEVIAARVQERVGSRGAPGQLYGAGDSARQIVQVIRDHL</sequence>
<accession>A0ABV8A3E9</accession>
<dbReference type="Gene3D" id="3.40.50.2000">
    <property type="entry name" value="Glycogen Phosphorylase B"/>
    <property type="match status" value="2"/>
</dbReference>
<keyword evidence="4" id="KW-1185">Reference proteome</keyword>
<evidence type="ECO:0000313" key="4">
    <source>
        <dbReference type="Proteomes" id="UP001595748"/>
    </source>
</evidence>
<dbReference type="RefSeq" id="WP_380075936.1">
    <property type="nucleotide sequence ID" value="NZ_JBHRZF010000028.1"/>
</dbReference>
<dbReference type="PANTHER" id="PTHR43174:SF1">
    <property type="entry name" value="UDP-N-ACETYLGLUCOSAMINE 2-EPIMERASE"/>
    <property type="match status" value="1"/>
</dbReference>
<dbReference type="Proteomes" id="UP001595748">
    <property type="component" value="Unassembled WGS sequence"/>
</dbReference>
<protein>
    <submittedName>
        <fullName evidence="3">Non-hydrolyzing UDP-N-acetylglucosamine 2-epimerase</fullName>
        <ecNumber evidence="3">5.1.3.14</ecNumber>
    </submittedName>
</protein>
<dbReference type="Pfam" id="PF02350">
    <property type="entry name" value="Epimerase_2"/>
    <property type="match status" value="1"/>
</dbReference>
<dbReference type="GO" id="GO:0008761">
    <property type="term" value="F:UDP-N-acetylglucosamine 2-epimerase activity"/>
    <property type="evidence" value="ECO:0007669"/>
    <property type="project" value="UniProtKB-EC"/>
</dbReference>
<gene>
    <name evidence="3" type="primary">wecB</name>
    <name evidence="3" type="ORF">ACFOPQ_03230</name>
</gene>